<gene>
    <name evidence="2" type="ORF">CXY01_25240</name>
</gene>
<keyword evidence="3" id="KW-1185">Reference proteome</keyword>
<dbReference type="Gene3D" id="3.40.50.1820">
    <property type="entry name" value="alpha/beta hydrolase"/>
    <property type="match status" value="1"/>
</dbReference>
<dbReference type="GO" id="GO:0003824">
    <property type="term" value="F:catalytic activity"/>
    <property type="evidence" value="ECO:0007669"/>
    <property type="project" value="UniProtKB-ARBA"/>
</dbReference>
<dbReference type="InterPro" id="IPR000073">
    <property type="entry name" value="AB_hydrolase_1"/>
</dbReference>
<dbReference type="OrthoDB" id="9773549at2"/>
<dbReference type="PANTHER" id="PTHR37017">
    <property type="entry name" value="AB HYDROLASE-1 DOMAIN-CONTAINING PROTEIN-RELATED"/>
    <property type="match status" value="1"/>
</dbReference>
<feature type="domain" description="AB hydrolase-1" evidence="1">
    <location>
        <begin position="6"/>
        <end position="227"/>
    </location>
</feature>
<evidence type="ECO:0000313" key="3">
    <source>
        <dbReference type="Proteomes" id="UP000321118"/>
    </source>
</evidence>
<protein>
    <submittedName>
        <fullName evidence="2">Esterase</fullName>
    </submittedName>
</protein>
<accession>A0A510V563</accession>
<dbReference type="InterPro" id="IPR052897">
    <property type="entry name" value="Sec-Metab_Biosynth_Hydrolase"/>
</dbReference>
<comment type="caution">
    <text evidence="2">The sequence shown here is derived from an EMBL/GenBank/DDBJ whole genome shotgun (WGS) entry which is preliminary data.</text>
</comment>
<proteinExistence type="predicted"/>
<dbReference type="RefSeq" id="WP_146927787.1">
    <property type="nucleotide sequence ID" value="NZ_BJUB01000007.1"/>
</dbReference>
<evidence type="ECO:0000313" key="2">
    <source>
        <dbReference type="EMBL" id="GEK22004.1"/>
    </source>
</evidence>
<dbReference type="EMBL" id="BJUB01000007">
    <property type="protein sequence ID" value="GEK22004.1"/>
    <property type="molecule type" value="Genomic_DNA"/>
</dbReference>
<dbReference type="Proteomes" id="UP000321118">
    <property type="component" value="Unassembled WGS sequence"/>
</dbReference>
<sequence>MTTTHLILIPGFWLGGWAWEHVAAALPDGLDVHTPTLPGVEPGADRGGITRADHVRALTDLVDSLDGDVVLVGHSGGGALVGEVVDKRPDRVRRAVYVDSGPLEDGAAIDASAVQQDEVPLPTWEEFAAQGSSIEGISEEGLAEFRRRAVPHPANVVRGAVHVSDPRRFDVPATAICTSLSSEQLKPMAHGGPPFHTELGEVRDLTYVDLPTGHWPMFSRPADLAAAIAQAARD</sequence>
<dbReference type="InterPro" id="IPR029058">
    <property type="entry name" value="AB_hydrolase_fold"/>
</dbReference>
<reference evidence="2 3" key="1">
    <citation type="submission" date="2019-07" db="EMBL/GenBank/DDBJ databases">
        <title>Whole genome shotgun sequence of Cellulomonas xylanilytica NBRC 101102.</title>
        <authorList>
            <person name="Hosoyama A."/>
            <person name="Uohara A."/>
            <person name="Ohji S."/>
            <person name="Ichikawa N."/>
        </authorList>
    </citation>
    <scope>NUCLEOTIDE SEQUENCE [LARGE SCALE GENOMIC DNA]</scope>
    <source>
        <strain evidence="2 3">NBRC 101102</strain>
    </source>
</reference>
<dbReference type="Pfam" id="PF12697">
    <property type="entry name" value="Abhydrolase_6"/>
    <property type="match status" value="1"/>
</dbReference>
<evidence type="ECO:0000259" key="1">
    <source>
        <dbReference type="Pfam" id="PF12697"/>
    </source>
</evidence>
<dbReference type="PANTHER" id="PTHR37017:SF11">
    <property type="entry name" value="ESTERASE_LIPASE_THIOESTERASE DOMAIN-CONTAINING PROTEIN"/>
    <property type="match status" value="1"/>
</dbReference>
<organism evidence="2 3">
    <name type="scientific">Cellulomonas xylanilytica</name>
    <dbReference type="NCBI Taxonomy" id="233583"/>
    <lineage>
        <taxon>Bacteria</taxon>
        <taxon>Bacillati</taxon>
        <taxon>Actinomycetota</taxon>
        <taxon>Actinomycetes</taxon>
        <taxon>Micrococcales</taxon>
        <taxon>Cellulomonadaceae</taxon>
        <taxon>Cellulomonas</taxon>
    </lineage>
</organism>
<dbReference type="SUPFAM" id="SSF53474">
    <property type="entry name" value="alpha/beta-Hydrolases"/>
    <property type="match status" value="1"/>
</dbReference>
<dbReference type="AlphaFoldDB" id="A0A510V563"/>
<name>A0A510V563_9CELL</name>